<feature type="compositionally biased region" description="Basic and acidic residues" evidence="1">
    <location>
        <begin position="123"/>
        <end position="144"/>
    </location>
</feature>
<organism evidence="2 3">
    <name type="scientific">Candidatus Komeilibacteria bacterium RIFOXYC1_FULL_37_11</name>
    <dbReference type="NCBI Taxonomy" id="1798555"/>
    <lineage>
        <taxon>Bacteria</taxon>
        <taxon>Candidatus Komeiliibacteriota</taxon>
    </lineage>
</organism>
<name>A0A1G2C0A3_9BACT</name>
<evidence type="ECO:0000256" key="1">
    <source>
        <dbReference type="SAM" id="MobiDB-lite"/>
    </source>
</evidence>
<reference evidence="2 3" key="1">
    <citation type="journal article" date="2016" name="Nat. Commun.">
        <title>Thousands of microbial genomes shed light on interconnected biogeochemical processes in an aquifer system.</title>
        <authorList>
            <person name="Anantharaman K."/>
            <person name="Brown C.T."/>
            <person name="Hug L.A."/>
            <person name="Sharon I."/>
            <person name="Castelle C.J."/>
            <person name="Probst A.J."/>
            <person name="Thomas B.C."/>
            <person name="Singh A."/>
            <person name="Wilkins M.J."/>
            <person name="Karaoz U."/>
            <person name="Brodie E.L."/>
            <person name="Williams K.H."/>
            <person name="Hubbard S.S."/>
            <person name="Banfield J.F."/>
        </authorList>
    </citation>
    <scope>NUCLEOTIDE SEQUENCE [LARGE SCALE GENOMIC DNA]</scope>
</reference>
<evidence type="ECO:0000313" key="2">
    <source>
        <dbReference type="EMBL" id="OGY93837.1"/>
    </source>
</evidence>
<sequence length="187" mass="20216">MGLLGDILKKKLPTGRKFQAKVGSGSLEKKLYEATRSGALDNLADNQELIKQIASKRQSDIRGGHYTSEERKTDIERAFKDKSLSQDDKKELKGIVEYWGKGDQSTGNTAPVKPTEPSAALKRAAEARARLNPEPVRELPDFLKHRGSVSVSKNPWSGAGNNSGGLGGGISAGMNQGKGFRKPTLLK</sequence>
<dbReference type="Proteomes" id="UP000177626">
    <property type="component" value="Unassembled WGS sequence"/>
</dbReference>
<accession>A0A1G2C0A3</accession>
<feature type="compositionally biased region" description="Gly residues" evidence="1">
    <location>
        <begin position="161"/>
        <end position="171"/>
    </location>
</feature>
<protein>
    <submittedName>
        <fullName evidence="2">Uncharacterized protein</fullName>
    </submittedName>
</protein>
<dbReference type="AlphaFoldDB" id="A0A1G2C0A3"/>
<gene>
    <name evidence="2" type="ORF">A2406_00600</name>
</gene>
<feature type="region of interest" description="Disordered" evidence="1">
    <location>
        <begin position="100"/>
        <end position="187"/>
    </location>
</feature>
<evidence type="ECO:0000313" key="3">
    <source>
        <dbReference type="Proteomes" id="UP000177626"/>
    </source>
</evidence>
<dbReference type="EMBL" id="MHKQ01000016">
    <property type="protein sequence ID" value="OGY93837.1"/>
    <property type="molecule type" value="Genomic_DNA"/>
</dbReference>
<proteinExistence type="predicted"/>
<comment type="caution">
    <text evidence="2">The sequence shown here is derived from an EMBL/GenBank/DDBJ whole genome shotgun (WGS) entry which is preliminary data.</text>
</comment>